<feature type="compositionally biased region" description="Basic and acidic residues" evidence="1">
    <location>
        <begin position="71"/>
        <end position="84"/>
    </location>
</feature>
<sequence>MGLSLAALAAGCGGGRDAIVDRQLAELRAELVRSRAESAVLADRVGSLELSRGGPRGAARAEAAGAAEARAASKEEPDRPDLEVVRLAPEAAPGTEAEPQSDGAARPPVLRSTAHGVVVDEPPGGTPPSSPPLSTPSRRKR</sequence>
<dbReference type="OrthoDB" id="9900956at2"/>
<feature type="region of interest" description="Disordered" evidence="1">
    <location>
        <begin position="46"/>
        <end position="141"/>
    </location>
</feature>
<gene>
    <name evidence="2" type="ORF">BE15_30135</name>
</gene>
<proteinExistence type="predicted"/>
<feature type="compositionally biased region" description="Pro residues" evidence="1">
    <location>
        <begin position="124"/>
        <end position="134"/>
    </location>
</feature>
<evidence type="ECO:0000313" key="3">
    <source>
        <dbReference type="Proteomes" id="UP000075260"/>
    </source>
</evidence>
<reference evidence="2 3" key="1">
    <citation type="submission" date="2014-02" db="EMBL/GenBank/DDBJ databases">
        <title>The small core and large imbalanced accessory genome model reveals a collaborative survival strategy of Sorangium cellulosum strains in nature.</title>
        <authorList>
            <person name="Han K."/>
            <person name="Peng R."/>
            <person name="Blom J."/>
            <person name="Li Y.-Z."/>
        </authorList>
    </citation>
    <scope>NUCLEOTIDE SEQUENCE [LARGE SCALE GENOMIC DNA]</scope>
    <source>
        <strain evidence="2 3">So0008-312</strain>
    </source>
</reference>
<evidence type="ECO:0000256" key="1">
    <source>
        <dbReference type="SAM" id="MobiDB-lite"/>
    </source>
</evidence>
<feature type="compositionally biased region" description="Low complexity" evidence="1">
    <location>
        <begin position="88"/>
        <end position="98"/>
    </location>
</feature>
<dbReference type="Proteomes" id="UP000075260">
    <property type="component" value="Unassembled WGS sequence"/>
</dbReference>
<dbReference type="AlphaFoldDB" id="A0A150QG06"/>
<protein>
    <submittedName>
        <fullName evidence="2">Uncharacterized protein</fullName>
    </submittedName>
</protein>
<accession>A0A150QG06</accession>
<comment type="caution">
    <text evidence="2">The sequence shown here is derived from an EMBL/GenBank/DDBJ whole genome shotgun (WGS) entry which is preliminary data.</text>
</comment>
<name>A0A150QG06_SORCE</name>
<evidence type="ECO:0000313" key="2">
    <source>
        <dbReference type="EMBL" id="KYF66927.1"/>
    </source>
</evidence>
<feature type="compositionally biased region" description="Low complexity" evidence="1">
    <location>
        <begin position="57"/>
        <end position="70"/>
    </location>
</feature>
<organism evidence="2 3">
    <name type="scientific">Sorangium cellulosum</name>
    <name type="common">Polyangium cellulosum</name>
    <dbReference type="NCBI Taxonomy" id="56"/>
    <lineage>
        <taxon>Bacteria</taxon>
        <taxon>Pseudomonadati</taxon>
        <taxon>Myxococcota</taxon>
        <taxon>Polyangia</taxon>
        <taxon>Polyangiales</taxon>
        <taxon>Polyangiaceae</taxon>
        <taxon>Sorangium</taxon>
    </lineage>
</organism>
<dbReference type="EMBL" id="JEMA01000698">
    <property type="protein sequence ID" value="KYF66927.1"/>
    <property type="molecule type" value="Genomic_DNA"/>
</dbReference>